<sequence length="81" mass="9127">MTHLLPVSGQDRLVVLRLGYIVPNHSHPSPSQKPLSIPFNHTIQNPSHPLTPLDAHRQHALHSLHPHPTLQHTNRHPLTLP</sequence>
<gene>
    <name evidence="2" type="ORF">BDW02DRAFT_182266</name>
</gene>
<organism evidence="2 3">
    <name type="scientific">Decorospora gaudefroyi</name>
    <dbReference type="NCBI Taxonomy" id="184978"/>
    <lineage>
        <taxon>Eukaryota</taxon>
        <taxon>Fungi</taxon>
        <taxon>Dikarya</taxon>
        <taxon>Ascomycota</taxon>
        <taxon>Pezizomycotina</taxon>
        <taxon>Dothideomycetes</taxon>
        <taxon>Pleosporomycetidae</taxon>
        <taxon>Pleosporales</taxon>
        <taxon>Pleosporineae</taxon>
        <taxon>Pleosporaceae</taxon>
        <taxon>Decorospora</taxon>
    </lineage>
</organism>
<evidence type="ECO:0000313" key="2">
    <source>
        <dbReference type="EMBL" id="KAF1837167.1"/>
    </source>
</evidence>
<name>A0A6A5KMN5_9PLEO</name>
<feature type="region of interest" description="Disordered" evidence="1">
    <location>
        <begin position="44"/>
        <end position="81"/>
    </location>
</feature>
<dbReference type="Proteomes" id="UP000800040">
    <property type="component" value="Unassembled WGS sequence"/>
</dbReference>
<evidence type="ECO:0000313" key="3">
    <source>
        <dbReference type="Proteomes" id="UP000800040"/>
    </source>
</evidence>
<evidence type="ECO:0000256" key="1">
    <source>
        <dbReference type="SAM" id="MobiDB-lite"/>
    </source>
</evidence>
<keyword evidence="3" id="KW-1185">Reference proteome</keyword>
<reference evidence="2" key="1">
    <citation type="submission" date="2020-01" db="EMBL/GenBank/DDBJ databases">
        <authorList>
            <consortium name="DOE Joint Genome Institute"/>
            <person name="Haridas S."/>
            <person name="Albert R."/>
            <person name="Binder M."/>
            <person name="Bloem J."/>
            <person name="Labutti K."/>
            <person name="Salamov A."/>
            <person name="Andreopoulos B."/>
            <person name="Baker S.E."/>
            <person name="Barry K."/>
            <person name="Bills G."/>
            <person name="Bluhm B.H."/>
            <person name="Cannon C."/>
            <person name="Castanera R."/>
            <person name="Culley D.E."/>
            <person name="Daum C."/>
            <person name="Ezra D."/>
            <person name="Gonzalez J.B."/>
            <person name="Henrissat B."/>
            <person name="Kuo A."/>
            <person name="Liang C."/>
            <person name="Lipzen A."/>
            <person name="Lutzoni F."/>
            <person name="Magnuson J."/>
            <person name="Mondo S."/>
            <person name="Nolan M."/>
            <person name="Ohm R."/>
            <person name="Pangilinan J."/>
            <person name="Park H.-J."/>
            <person name="Ramirez L."/>
            <person name="Alfaro M."/>
            <person name="Sun H."/>
            <person name="Tritt A."/>
            <person name="Yoshinaga Y."/>
            <person name="Zwiers L.-H."/>
            <person name="Turgeon B.G."/>
            <person name="Goodwin S.B."/>
            <person name="Spatafora J.W."/>
            <person name="Crous P.W."/>
            <person name="Grigoriev I.V."/>
        </authorList>
    </citation>
    <scope>NUCLEOTIDE SEQUENCE</scope>
    <source>
        <strain evidence="2">P77</strain>
    </source>
</reference>
<dbReference type="AlphaFoldDB" id="A0A6A5KMN5"/>
<proteinExistence type="predicted"/>
<dbReference type="EMBL" id="ML975265">
    <property type="protein sequence ID" value="KAF1837167.1"/>
    <property type="molecule type" value="Genomic_DNA"/>
</dbReference>
<accession>A0A6A5KMN5</accession>
<protein>
    <submittedName>
        <fullName evidence="2">Uncharacterized protein</fullName>
    </submittedName>
</protein>